<dbReference type="InterPro" id="IPR046233">
    <property type="entry name" value="DUF6266"/>
</dbReference>
<dbReference type="AlphaFoldDB" id="A0A644WPM5"/>
<comment type="caution">
    <text evidence="1">The sequence shown here is derived from an EMBL/GenBank/DDBJ whole genome shotgun (WGS) entry which is preliminary data.</text>
</comment>
<reference evidence="1" key="1">
    <citation type="submission" date="2019-08" db="EMBL/GenBank/DDBJ databases">
        <authorList>
            <person name="Kucharzyk K."/>
            <person name="Murdoch R.W."/>
            <person name="Higgins S."/>
            <person name="Loffler F."/>
        </authorList>
    </citation>
    <scope>NUCLEOTIDE SEQUENCE</scope>
</reference>
<organism evidence="1">
    <name type="scientific">bioreactor metagenome</name>
    <dbReference type="NCBI Taxonomy" id="1076179"/>
    <lineage>
        <taxon>unclassified sequences</taxon>
        <taxon>metagenomes</taxon>
        <taxon>ecological metagenomes</taxon>
    </lineage>
</organism>
<dbReference type="EMBL" id="VSSQ01001148">
    <property type="protein sequence ID" value="MPM05607.1"/>
    <property type="molecule type" value="Genomic_DNA"/>
</dbReference>
<evidence type="ECO:0000313" key="1">
    <source>
        <dbReference type="EMBL" id="MPM05607.1"/>
    </source>
</evidence>
<accession>A0A644WPM5</accession>
<protein>
    <submittedName>
        <fullName evidence="1">Uncharacterized protein</fullName>
    </submittedName>
</protein>
<proteinExistence type="predicted"/>
<name>A0A644WPM5_9ZZZZ</name>
<gene>
    <name evidence="1" type="ORF">SDC9_51897</name>
</gene>
<sequence>MATIKQGILGGFSGKVGTVVGGTWKGIHYMRSLPTSVRNPRTEAQMKQRTKFLTIINFLKPITPFIRTGFKAYANKQTAFNAAMSYNVSNAISGEFPDFKLDYPNALVSRGSLLPAEDATATVAEDKMTFAWADNSGTGNAQATDKAMALMYNSVKGEAVFDTASAERSAKTANLAIPAGWTGDTVEIYLGFVSEDGSLIANSVYLGQKPIA</sequence>
<dbReference type="Pfam" id="PF19781">
    <property type="entry name" value="DUF6266"/>
    <property type="match status" value="1"/>
</dbReference>